<dbReference type="Pfam" id="PF00501">
    <property type="entry name" value="AMP-binding"/>
    <property type="match status" value="1"/>
</dbReference>
<name>B6HPQ3_PENRW</name>
<dbReference type="InterPro" id="IPR032387">
    <property type="entry name" value="ACAS_N"/>
</dbReference>
<organism evidence="4 5">
    <name type="scientific">Penicillium rubens (strain ATCC 28089 / DSM 1075 / NRRL 1951 / Wisconsin 54-1255)</name>
    <name type="common">Penicillium chrysogenum</name>
    <dbReference type="NCBI Taxonomy" id="500485"/>
    <lineage>
        <taxon>Eukaryota</taxon>
        <taxon>Fungi</taxon>
        <taxon>Dikarya</taxon>
        <taxon>Ascomycota</taxon>
        <taxon>Pezizomycotina</taxon>
        <taxon>Eurotiomycetes</taxon>
        <taxon>Eurotiomycetidae</taxon>
        <taxon>Eurotiales</taxon>
        <taxon>Aspergillaceae</taxon>
        <taxon>Penicillium</taxon>
        <taxon>Penicillium chrysogenum species complex</taxon>
    </lineage>
</organism>
<proteinExistence type="inferred from homology"/>
<evidence type="ECO:0000313" key="4">
    <source>
        <dbReference type="EMBL" id="CAP97384.1"/>
    </source>
</evidence>
<dbReference type="NCBIfam" id="NF002937">
    <property type="entry name" value="PRK03584.1"/>
    <property type="match status" value="1"/>
</dbReference>
<keyword evidence="5" id="KW-1185">Reference proteome</keyword>
<feature type="domain" description="Acetyl-coenzyme A synthetase N-terminal" evidence="3">
    <location>
        <begin position="38"/>
        <end position="94"/>
    </location>
</feature>
<dbReference type="OrthoDB" id="10253869at2759"/>
<reference evidence="4 5" key="1">
    <citation type="journal article" date="2008" name="Nat. Biotechnol.">
        <title>Genome sequencing and analysis of the filamentous fungus Penicillium chrysogenum.</title>
        <authorList>
            <person name="van den Berg M.A."/>
            <person name="Albang R."/>
            <person name="Albermann K."/>
            <person name="Badger J.H."/>
            <person name="Daran J.-M."/>
            <person name="Driessen A.J.M."/>
            <person name="Garcia-Estrada C."/>
            <person name="Fedorova N.D."/>
            <person name="Harris D.M."/>
            <person name="Heijne W.H.M."/>
            <person name="Joardar V.S."/>
            <person name="Kiel J.A.K.W."/>
            <person name="Kovalchuk A."/>
            <person name="Martin J.F."/>
            <person name="Nierman W.C."/>
            <person name="Nijland J.G."/>
            <person name="Pronk J.T."/>
            <person name="Roubos J.A."/>
            <person name="van der Klei I.J."/>
            <person name="van Peij N.N.M.E."/>
            <person name="Veenhuis M."/>
            <person name="von Doehren H."/>
            <person name="Wagner C."/>
            <person name="Wortman J.R."/>
            <person name="Bovenberg R.A.L."/>
        </authorList>
    </citation>
    <scope>NUCLEOTIDE SEQUENCE [LARGE SCALE GENOMIC DNA]</scope>
    <source>
        <strain evidence="5">ATCC 28089 / DSM 1075 / NRRL 1951 / Wisconsin 54-1255</strain>
    </source>
</reference>
<sequence length="698" mass="77739">MTSLPRKLWQHPAPESTQMGRFQRDLEKSTGHKFDSFHDMYLYSVKNRSAFWEFCWKYFQLIHEGSYTKVVDETARMDSVPEWFPGVRLNFAENLLFSRIAGDKTDKEDDKIAVSEVREGAAHEVIHLTWGELRRRTGALVQAMKAHGVVQGDRIALCAANSIDTLFVFLASTALGAIFSSSSTDMGTKGVLDRLLQIKPRWLFMDDLAVYNGKTIDLRSKIGEIVKGMESVPEFEGVVSLPRFHSRPADINSISRTKTLAEFLEKAGGNEKLEFERVGFRDPFLVVYSSGTTGQPKCIVHSVGGVLLNSSKEGRLHSDLGPDCVTLQYTTTGWIMYMSAVQTLLFGARVVLYDGSPFIPGITALVDLAAQEKVTHLGISPRWLHELQQAKIKPREKVDLSSLRVVTSTGMVLRDALFEWFYDEGFPPHTRLNNISGGTDIAGSFGTGNPLVPLYVGGCAGCSLGIPVEVYDSTIEGGDGIKGVPVEDGVPGELVATSAFPNMPTLFWGDESGKKYHDAYFERFDNVWTHGDFVSIRPITKQIVFHGRADGVLNPSGVRFGSAEIYRVLEGQFSKEISDSICVGQRRPTDTDERVILFLLMRPGMAFTPDLVARVKSAIRSELSPRHVPMFTFETHEIPTTVNLKKVELPVKQIVSGKIIKPSGTLLNPKSLDFYYQFAKVETLREKILNNAYERNSK</sequence>
<dbReference type="InterPro" id="IPR000873">
    <property type="entry name" value="AMP-dep_synth/lig_dom"/>
</dbReference>
<dbReference type="InterPro" id="IPR020845">
    <property type="entry name" value="AMP-binding_CS"/>
</dbReference>
<dbReference type="SUPFAM" id="SSF56801">
    <property type="entry name" value="Acetyl-CoA synthetase-like"/>
    <property type="match status" value="1"/>
</dbReference>
<accession>B6HPQ3</accession>
<dbReference type="Gene3D" id="3.40.50.12780">
    <property type="entry name" value="N-terminal domain of ligase-like"/>
    <property type="match status" value="1"/>
</dbReference>
<protein>
    <submittedName>
        <fullName evidence="4">Pc22g00960 protein</fullName>
    </submittedName>
</protein>
<dbReference type="PANTHER" id="PTHR42921:SF4">
    <property type="entry name" value="ACETOACETYL-COA SYNTHASE (AFU_ORTHOLOGUE AFUA_8G04770)"/>
    <property type="match status" value="1"/>
</dbReference>
<dbReference type="EMBL" id="AM920437">
    <property type="protein sequence ID" value="CAP97384.1"/>
    <property type="molecule type" value="Genomic_DNA"/>
</dbReference>
<dbReference type="PANTHER" id="PTHR42921">
    <property type="entry name" value="ACETOACETYL-COA SYNTHETASE"/>
    <property type="match status" value="1"/>
</dbReference>
<dbReference type="NCBIfam" id="TIGR01217">
    <property type="entry name" value="ac_ac_CoA_syn"/>
    <property type="match status" value="1"/>
</dbReference>
<evidence type="ECO:0000259" key="3">
    <source>
        <dbReference type="Pfam" id="PF16177"/>
    </source>
</evidence>
<dbReference type="InterPro" id="IPR042099">
    <property type="entry name" value="ANL_N_sf"/>
</dbReference>
<dbReference type="Pfam" id="PF16177">
    <property type="entry name" value="ACAS_N"/>
    <property type="match status" value="1"/>
</dbReference>
<dbReference type="PROSITE" id="PS00455">
    <property type="entry name" value="AMP_BINDING"/>
    <property type="match status" value="1"/>
</dbReference>
<dbReference type="eggNOG" id="KOG1175">
    <property type="taxonomic scope" value="Eukaryota"/>
</dbReference>
<feature type="domain" description="AMP-dependent synthetase/ligase" evidence="2">
    <location>
        <begin position="107"/>
        <end position="497"/>
    </location>
</feature>
<dbReference type="InterPro" id="IPR045851">
    <property type="entry name" value="AMP-bd_C_sf"/>
</dbReference>
<evidence type="ECO:0000259" key="2">
    <source>
        <dbReference type="Pfam" id="PF00501"/>
    </source>
</evidence>
<comment type="similarity">
    <text evidence="1">Belongs to the ATP-dependent AMP-binding enzyme family.</text>
</comment>
<dbReference type="STRING" id="500485.B6HPQ3"/>
<dbReference type="BioCyc" id="PCHR:PC22G00960-MONOMER"/>
<dbReference type="VEuPathDB" id="FungiDB:PCH_Pc22g00960"/>
<dbReference type="OMA" id="TGWIMYM"/>
<dbReference type="AlphaFoldDB" id="B6HPQ3"/>
<dbReference type="GO" id="GO:0030729">
    <property type="term" value="F:acetoacetate-CoA ligase activity"/>
    <property type="evidence" value="ECO:0007669"/>
    <property type="project" value="InterPro"/>
</dbReference>
<evidence type="ECO:0000256" key="1">
    <source>
        <dbReference type="ARBA" id="ARBA00006432"/>
    </source>
</evidence>
<dbReference type="GO" id="GO:0006629">
    <property type="term" value="P:lipid metabolic process"/>
    <property type="evidence" value="ECO:0007669"/>
    <property type="project" value="InterPro"/>
</dbReference>
<evidence type="ECO:0000313" key="5">
    <source>
        <dbReference type="Proteomes" id="UP000000724"/>
    </source>
</evidence>
<gene>
    <name evidence="4" type="ORF">Pc22g00960</name>
    <name evidence="4" type="ORF">PCH_Pc22g00960</name>
</gene>
<dbReference type="HOGENOM" id="CLU_000022_3_3_1"/>
<dbReference type="Gene3D" id="3.30.300.30">
    <property type="match status" value="1"/>
</dbReference>
<dbReference type="KEGG" id="pcs:N7525_006089"/>
<dbReference type="GeneID" id="8306588"/>
<dbReference type="Proteomes" id="UP000000724">
    <property type="component" value="Contig Pc00c22"/>
</dbReference>
<dbReference type="InterPro" id="IPR005914">
    <property type="entry name" value="Acac_CoA_synth"/>
</dbReference>